<dbReference type="STRING" id="1423351.A0A074RMU2"/>
<dbReference type="HOGENOM" id="CLU_013929_2_4_1"/>
<protein>
    <submittedName>
        <fullName evidence="2">DDE superfamily endonuclease</fullName>
    </submittedName>
</protein>
<feature type="domain" description="DDE-1" evidence="1">
    <location>
        <begin position="5"/>
        <end position="106"/>
    </location>
</feature>
<dbReference type="InterPro" id="IPR004875">
    <property type="entry name" value="DDE_SF_endonuclease_dom"/>
</dbReference>
<organism evidence="2 3">
    <name type="scientific">Rhizoctonia solani 123E</name>
    <dbReference type="NCBI Taxonomy" id="1423351"/>
    <lineage>
        <taxon>Eukaryota</taxon>
        <taxon>Fungi</taxon>
        <taxon>Dikarya</taxon>
        <taxon>Basidiomycota</taxon>
        <taxon>Agaricomycotina</taxon>
        <taxon>Agaricomycetes</taxon>
        <taxon>Cantharellales</taxon>
        <taxon>Ceratobasidiaceae</taxon>
        <taxon>Rhizoctonia</taxon>
    </lineage>
</organism>
<evidence type="ECO:0000313" key="2">
    <source>
        <dbReference type="EMBL" id="KEP46043.1"/>
    </source>
</evidence>
<evidence type="ECO:0000313" key="3">
    <source>
        <dbReference type="Proteomes" id="UP000027456"/>
    </source>
</evidence>
<keyword evidence="3" id="KW-1185">Reference proteome</keyword>
<dbReference type="Proteomes" id="UP000027456">
    <property type="component" value="Unassembled WGS sequence"/>
</dbReference>
<accession>A0A074RMU2</accession>
<feature type="non-terminal residue" evidence="2">
    <location>
        <position position="1"/>
    </location>
</feature>
<comment type="caution">
    <text evidence="2">The sequence shown here is derived from an EMBL/GenBank/DDBJ whole genome shotgun (WGS) entry which is preliminary data.</text>
</comment>
<keyword evidence="2" id="KW-0378">Hydrolase</keyword>
<dbReference type="OrthoDB" id="3064354at2759"/>
<dbReference type="AlphaFoldDB" id="A0A074RMU2"/>
<reference evidence="2 3" key="1">
    <citation type="submission" date="2013-12" db="EMBL/GenBank/DDBJ databases">
        <authorList>
            <person name="Cubeta M."/>
            <person name="Pakala S."/>
            <person name="Fedorova N."/>
            <person name="Thomas E."/>
            <person name="Dean R."/>
            <person name="Jabaji S."/>
            <person name="Neate S."/>
            <person name="Toda T."/>
            <person name="Tavantzis S."/>
            <person name="Vilgalys R."/>
            <person name="Bharathan N."/>
            <person name="Pakala S."/>
            <person name="Losada L.S."/>
            <person name="Zafar N."/>
            <person name="Nierman W."/>
        </authorList>
    </citation>
    <scope>NUCLEOTIDE SEQUENCE [LARGE SCALE GENOMIC DNA]</scope>
    <source>
        <strain evidence="2 3">123E</strain>
    </source>
</reference>
<keyword evidence="2" id="KW-0255">Endonuclease</keyword>
<dbReference type="GO" id="GO:0003676">
    <property type="term" value="F:nucleic acid binding"/>
    <property type="evidence" value="ECO:0007669"/>
    <property type="project" value="InterPro"/>
</dbReference>
<gene>
    <name evidence="2" type="ORF">V565_221790</name>
</gene>
<name>A0A074RMU2_9AGAM</name>
<dbReference type="Pfam" id="PF03184">
    <property type="entry name" value="DDE_1"/>
    <property type="match status" value="1"/>
</dbReference>
<proteinExistence type="predicted"/>
<dbReference type="EMBL" id="AZST01001311">
    <property type="protein sequence ID" value="KEP46043.1"/>
    <property type="molecule type" value="Genomic_DNA"/>
</dbReference>
<dbReference type="GO" id="GO:0004519">
    <property type="term" value="F:endonuclease activity"/>
    <property type="evidence" value="ECO:0007669"/>
    <property type="project" value="UniProtKB-KW"/>
</dbReference>
<sequence length="125" mass="14317">IALSPNGWTNNELTYLWSVKVFVPQAMSKNKSGKPILLIMDGHGLHCTDKMIEYGYACVPRVHIFLLPPHTTHKLQPLDCGVFGVAQRRWSKLCDQRAMDGDLLTRDTVVEWMKLRSKFMCEDII</sequence>
<evidence type="ECO:0000259" key="1">
    <source>
        <dbReference type="Pfam" id="PF03184"/>
    </source>
</evidence>
<keyword evidence="2" id="KW-0540">Nuclease</keyword>